<proteinExistence type="predicted"/>
<organism evidence="2">
    <name type="scientific">Hemiselmis andersenii</name>
    <name type="common">Cryptophyte alga</name>
    <dbReference type="NCBI Taxonomy" id="464988"/>
    <lineage>
        <taxon>Eukaryota</taxon>
        <taxon>Cryptophyceae</taxon>
        <taxon>Cryptomonadales</taxon>
        <taxon>Hemiselmidaceae</taxon>
        <taxon>Hemiselmis</taxon>
    </lineage>
</organism>
<gene>
    <name evidence="2" type="ORF">HAND00432_LOCUS36614</name>
</gene>
<dbReference type="AlphaFoldDB" id="A0A7S1MY64"/>
<sequence length="119" mass="13278">MRVRMAERYQQLFGVTPGGTNLHIGRIYYEPQTDCSEGGEGTIIEVWEEGTWCRVKWDLTGESGTYWFSSMWTCLPHDTGGYDQGRHGCSPLVCLDDPAPPEHQTEKPAPSDPEGAQDA</sequence>
<protein>
    <submittedName>
        <fullName evidence="2">Uncharacterized protein</fullName>
    </submittedName>
</protein>
<name>A0A7S1MY64_HEMAN</name>
<evidence type="ECO:0000313" key="2">
    <source>
        <dbReference type="EMBL" id="CAD8985601.1"/>
    </source>
</evidence>
<reference evidence="2" key="1">
    <citation type="submission" date="2021-01" db="EMBL/GenBank/DDBJ databases">
        <authorList>
            <person name="Corre E."/>
            <person name="Pelletier E."/>
            <person name="Niang G."/>
            <person name="Scheremetjew M."/>
            <person name="Finn R."/>
            <person name="Kale V."/>
            <person name="Holt S."/>
            <person name="Cochrane G."/>
            <person name="Meng A."/>
            <person name="Brown T."/>
            <person name="Cohen L."/>
        </authorList>
    </citation>
    <scope>NUCLEOTIDE SEQUENCE</scope>
    <source>
        <strain evidence="2">CCMP644</strain>
    </source>
</reference>
<accession>A0A7S1MY64</accession>
<evidence type="ECO:0000256" key="1">
    <source>
        <dbReference type="SAM" id="MobiDB-lite"/>
    </source>
</evidence>
<feature type="region of interest" description="Disordered" evidence="1">
    <location>
        <begin position="93"/>
        <end position="119"/>
    </location>
</feature>
<dbReference type="EMBL" id="HBFX01060774">
    <property type="protein sequence ID" value="CAD8985601.1"/>
    <property type="molecule type" value="Transcribed_RNA"/>
</dbReference>